<feature type="transmembrane region" description="Helical" evidence="1">
    <location>
        <begin position="358"/>
        <end position="376"/>
    </location>
</feature>
<evidence type="ECO:0000313" key="3">
    <source>
        <dbReference type="Proteomes" id="UP000830835"/>
    </source>
</evidence>
<feature type="transmembrane region" description="Helical" evidence="1">
    <location>
        <begin position="173"/>
        <end position="192"/>
    </location>
</feature>
<dbReference type="Proteomes" id="UP000830835">
    <property type="component" value="Unassembled WGS sequence"/>
</dbReference>
<feature type="transmembrane region" description="Helical" evidence="1">
    <location>
        <begin position="234"/>
        <end position="254"/>
    </location>
</feature>
<feature type="transmembrane region" description="Helical" evidence="1">
    <location>
        <begin position="283"/>
        <end position="302"/>
    </location>
</feature>
<organism evidence="2 3">
    <name type="scientific">Thermostichus vulcanus str. 'Rupite'</name>
    <dbReference type="NCBI Taxonomy" id="2813851"/>
    <lineage>
        <taxon>Bacteria</taxon>
        <taxon>Bacillati</taxon>
        <taxon>Cyanobacteriota</taxon>
        <taxon>Cyanophyceae</taxon>
        <taxon>Thermostichales</taxon>
        <taxon>Thermostichaceae</taxon>
        <taxon>Thermostichus</taxon>
    </lineage>
</organism>
<feature type="transmembrane region" description="Helical" evidence="1">
    <location>
        <begin position="58"/>
        <end position="75"/>
    </location>
</feature>
<feature type="transmembrane region" description="Helical" evidence="1">
    <location>
        <begin position="413"/>
        <end position="429"/>
    </location>
</feature>
<sequence length="521" mass="53495">MVTGILVIAAAIGLVVLLLEGIRYRRWAGIPPWDLGLGLGLVAVVALGFWLGQLPATVPVALLLGGLVGVGLLALRGCGRAGQGLGVLLLSLATGASVQGFEMGVAGLTAAGLGLGLVGIPLVGRLGEPTAGAETEGMPLLLALAQGWMGIAAFAWGSRLMEMGADQDIPWQVLLPVGLAALSLVAGTVPLLTTPEGESTSSGLLWVLGHGVGWLVATTLALVLVRNGLYQDPFWALLYGVGGLLSWGLLGLQAQDSLSALSNPGEAASAGQSANPSVQRGLLLWRACLGLLLVGGGALLALRLGGSYGAALLGLGCLAFPSRWGAMAALFLAARPLLQNLLHQFNLQTAGIDLTQPYVSAALYLGIAGMLLAALIQGLYGQDNPRRVGIGLTVAALILPLGVGYFIHAQPQAAFLLAALMTALVLAVMDSVPLTGMEPVFWRSGSPGGAALGFGGAQGLCLTVMAILGASLSRDWTVTGFYATRLERALVLGGIGGVLLLLLLLWQGWRVWQQVRLQPRR</sequence>
<name>A0ABT0CEV5_THEVL</name>
<feature type="transmembrane region" description="Helical" evidence="1">
    <location>
        <begin position="490"/>
        <end position="512"/>
    </location>
</feature>
<proteinExistence type="predicted"/>
<keyword evidence="1" id="KW-0812">Transmembrane</keyword>
<feature type="transmembrane region" description="Helical" evidence="1">
    <location>
        <begin position="309"/>
        <end position="338"/>
    </location>
</feature>
<feature type="transmembrane region" description="Helical" evidence="1">
    <location>
        <begin position="6"/>
        <end position="23"/>
    </location>
</feature>
<feature type="transmembrane region" description="Helical" evidence="1">
    <location>
        <begin position="35"/>
        <end position="52"/>
    </location>
</feature>
<comment type="caution">
    <text evidence="2">The sequence shown here is derived from an EMBL/GenBank/DDBJ whole genome shotgun (WGS) entry which is preliminary data.</text>
</comment>
<feature type="transmembrane region" description="Helical" evidence="1">
    <location>
        <begin position="140"/>
        <end position="161"/>
    </location>
</feature>
<feature type="transmembrane region" description="Helical" evidence="1">
    <location>
        <begin position="388"/>
        <end position="407"/>
    </location>
</feature>
<gene>
    <name evidence="2" type="ORF">JX360_15645</name>
</gene>
<dbReference type="EMBL" id="JAFIRA010000057">
    <property type="protein sequence ID" value="MCJ2544322.1"/>
    <property type="molecule type" value="Genomic_DNA"/>
</dbReference>
<keyword evidence="1" id="KW-0472">Membrane</keyword>
<feature type="transmembrane region" description="Helical" evidence="1">
    <location>
        <begin position="450"/>
        <end position="470"/>
    </location>
</feature>
<protein>
    <recommendedName>
        <fullName evidence="4">MFS transporter</fullName>
    </recommendedName>
</protein>
<feature type="transmembrane region" description="Helical" evidence="1">
    <location>
        <begin position="87"/>
        <end position="120"/>
    </location>
</feature>
<evidence type="ECO:0000256" key="1">
    <source>
        <dbReference type="SAM" id="Phobius"/>
    </source>
</evidence>
<evidence type="ECO:0000313" key="2">
    <source>
        <dbReference type="EMBL" id="MCJ2544322.1"/>
    </source>
</evidence>
<feature type="transmembrane region" description="Helical" evidence="1">
    <location>
        <begin position="204"/>
        <end position="225"/>
    </location>
</feature>
<keyword evidence="1" id="KW-1133">Transmembrane helix</keyword>
<keyword evidence="3" id="KW-1185">Reference proteome</keyword>
<reference evidence="2" key="1">
    <citation type="submission" date="2021-02" db="EMBL/GenBank/DDBJ databases">
        <title>The CRISPR/cas machinery reduction and long-range gene transfer in the hot spring cyanobacterium Synechococcus.</title>
        <authorList>
            <person name="Dvorak P."/>
            <person name="Jahodarova E."/>
            <person name="Hasler P."/>
            <person name="Poulickova A."/>
        </authorList>
    </citation>
    <scope>NUCLEOTIDE SEQUENCE</scope>
    <source>
        <strain evidence="2">Rupite</strain>
    </source>
</reference>
<dbReference type="RefSeq" id="WP_244352765.1">
    <property type="nucleotide sequence ID" value="NZ_JAFIRA010000057.1"/>
</dbReference>
<evidence type="ECO:0008006" key="4">
    <source>
        <dbReference type="Google" id="ProtNLM"/>
    </source>
</evidence>
<accession>A0ABT0CEV5</accession>